<feature type="compositionally biased region" description="Basic and acidic residues" evidence="1">
    <location>
        <begin position="122"/>
        <end position="141"/>
    </location>
</feature>
<protein>
    <submittedName>
        <fullName evidence="3">Uncharacterized protein</fullName>
    </submittedName>
</protein>
<dbReference type="Proteomes" id="UP000887575">
    <property type="component" value="Unassembled WGS sequence"/>
</dbReference>
<dbReference type="AlphaFoldDB" id="A0AAF3FTK0"/>
<evidence type="ECO:0000313" key="3">
    <source>
        <dbReference type="WBParaSite" id="MBELARI_LOCUS9541"/>
    </source>
</evidence>
<proteinExistence type="predicted"/>
<sequence>MMQQPNESSLHEEQQVQEVIAVNEIDEVMKKVQEDVEEDVEVAVNEDVEEDVKEHVENEAMKIDDNGENQMQHYVGPGTNGDDKAVKEELKEMDENRTAKVDHDGKAKAQEDEGNDEAMNDGDGKKEKKETQENDENKAMKIDENEETQQQLVYLIGNAQSQLGSVQQDYAGQAWGYAFNGATEGCFKSDFNDDFNITFLKNNQPQSGSAGQAFADVFDWAYSNDDFNVIFPELA</sequence>
<accession>A0AAF3FTK0</accession>
<organism evidence="2 3">
    <name type="scientific">Mesorhabditis belari</name>
    <dbReference type="NCBI Taxonomy" id="2138241"/>
    <lineage>
        <taxon>Eukaryota</taxon>
        <taxon>Metazoa</taxon>
        <taxon>Ecdysozoa</taxon>
        <taxon>Nematoda</taxon>
        <taxon>Chromadorea</taxon>
        <taxon>Rhabditida</taxon>
        <taxon>Rhabditina</taxon>
        <taxon>Rhabditomorpha</taxon>
        <taxon>Rhabditoidea</taxon>
        <taxon>Rhabditidae</taxon>
        <taxon>Mesorhabditinae</taxon>
        <taxon>Mesorhabditis</taxon>
    </lineage>
</organism>
<feature type="region of interest" description="Disordered" evidence="1">
    <location>
        <begin position="60"/>
        <end position="141"/>
    </location>
</feature>
<evidence type="ECO:0000313" key="2">
    <source>
        <dbReference type="Proteomes" id="UP000887575"/>
    </source>
</evidence>
<name>A0AAF3FTK0_9BILA</name>
<evidence type="ECO:0000256" key="1">
    <source>
        <dbReference type="SAM" id="MobiDB-lite"/>
    </source>
</evidence>
<keyword evidence="2" id="KW-1185">Reference proteome</keyword>
<reference evidence="3" key="1">
    <citation type="submission" date="2024-02" db="UniProtKB">
        <authorList>
            <consortium name="WormBaseParasite"/>
        </authorList>
    </citation>
    <scope>IDENTIFICATION</scope>
</reference>
<feature type="compositionally biased region" description="Basic and acidic residues" evidence="1">
    <location>
        <begin position="81"/>
        <end position="111"/>
    </location>
</feature>
<dbReference type="WBParaSite" id="MBELARI_LOCUS9541">
    <property type="protein sequence ID" value="MBELARI_LOCUS9541"/>
    <property type="gene ID" value="MBELARI_LOCUS9541"/>
</dbReference>